<dbReference type="PATRIC" id="fig|1566026.4.peg.116"/>
<dbReference type="Pfam" id="PF02566">
    <property type="entry name" value="OsmC"/>
    <property type="match status" value="1"/>
</dbReference>
<dbReference type="SUPFAM" id="SSF82784">
    <property type="entry name" value="OsmC-like"/>
    <property type="match status" value="1"/>
</dbReference>
<accession>A0A0L8AQN3</accession>
<protein>
    <submittedName>
        <fullName evidence="2">Osmotically inducible protein C</fullName>
    </submittedName>
</protein>
<reference evidence="3" key="1">
    <citation type="submission" date="2014-11" db="EMBL/GenBank/DDBJ databases">
        <title>Genome sequencing of Roseivirga sp. D-25.</title>
        <authorList>
            <person name="Selvaratnam C."/>
            <person name="Thevarajoo S."/>
            <person name="Goh K.M."/>
            <person name="Eee R."/>
            <person name="Chan K.-G."/>
            <person name="Chong C.S."/>
        </authorList>
    </citation>
    <scope>NUCLEOTIDE SEQUENCE [LARGE SCALE GENOMIC DNA]</scope>
    <source>
        <strain evidence="3">D-25</strain>
    </source>
</reference>
<dbReference type="PANTHER" id="PTHR39624">
    <property type="entry name" value="PROTEIN INVOLVED IN RIMO-MEDIATED BETA-METHYLTHIOLATION OF RIBOSOMAL PROTEIN S12 YCAO"/>
    <property type="match status" value="1"/>
</dbReference>
<evidence type="ECO:0000313" key="3">
    <source>
        <dbReference type="Proteomes" id="UP000036908"/>
    </source>
</evidence>
<proteinExistence type="predicted"/>
<dbReference type="AlphaFoldDB" id="A0A0L8AQN3"/>
<dbReference type="OrthoDB" id="9791538at2"/>
<dbReference type="RefSeq" id="WP_053221804.1">
    <property type="nucleotide sequence ID" value="NZ_JSVA01000001.1"/>
</dbReference>
<comment type="caution">
    <text evidence="2">The sequence shown here is derived from an EMBL/GenBank/DDBJ whole genome shotgun (WGS) entry which is preliminary data.</text>
</comment>
<organism evidence="2 3">
    <name type="scientific">Roseivirga seohaensis subsp. aquiponti</name>
    <dbReference type="NCBI Taxonomy" id="1566026"/>
    <lineage>
        <taxon>Bacteria</taxon>
        <taxon>Pseudomonadati</taxon>
        <taxon>Bacteroidota</taxon>
        <taxon>Cytophagia</taxon>
        <taxon>Cytophagales</taxon>
        <taxon>Roseivirgaceae</taxon>
        <taxon>Roseivirga</taxon>
    </lineage>
</organism>
<dbReference type="SUPFAM" id="SSF53474">
    <property type="entry name" value="alpha/beta-Hydrolases"/>
    <property type="match status" value="1"/>
</dbReference>
<name>A0A0L8AQN3_9BACT</name>
<dbReference type="InterPro" id="IPR022742">
    <property type="entry name" value="Hydrolase_4"/>
</dbReference>
<dbReference type="InterPro" id="IPR003718">
    <property type="entry name" value="OsmC/Ohr_fam"/>
</dbReference>
<dbReference type="InterPro" id="IPR029058">
    <property type="entry name" value="AB_hydrolase_fold"/>
</dbReference>
<dbReference type="InterPro" id="IPR015946">
    <property type="entry name" value="KH_dom-like_a/b"/>
</dbReference>
<keyword evidence="3" id="KW-1185">Reference proteome</keyword>
<sequence length="405" mass="44696">MKTIKLQFKNAEGFLLSAKLEQPVDRKPLAYALFAHCFTCSKNLIAVTNISRALTSKGIAVLRFDFTGLGESEGDFADTNFSGNVQDLIVAAEYLAENYEAPSILIGHSLGGAAVLMAASQLDFIKSVVTIGAPADTPHLKRLFKSSLEEIEENGKAVVSLGGRPFTIKQQFIEDLDKTELTSVISELRKPLLIFHSPQDETVDITNAEKIYVAAHHPKSYISLDKADHLLTDKADSLYVGETIATWAKRYVDLEVSEEGLETTHQVVVRNEKEDGLFSEIMANKHYLIADEPKAVGGTNLGGTPYDLLVSALGACTAMTIRLYANHKKMELDDVKVHLTFDKRHAADAIDGLPAQMEFIDREVELTGNLSEEQRERILQIADKCPVHKTLTKGLNIDTRLKQLK</sequence>
<dbReference type="Pfam" id="PF12146">
    <property type="entry name" value="Hydrolase_4"/>
    <property type="match status" value="1"/>
</dbReference>
<dbReference type="Gene3D" id="3.40.50.1820">
    <property type="entry name" value="alpha/beta hydrolase"/>
    <property type="match status" value="1"/>
</dbReference>
<dbReference type="Proteomes" id="UP000036908">
    <property type="component" value="Unassembled WGS sequence"/>
</dbReference>
<feature type="domain" description="Serine aminopeptidase S33" evidence="1">
    <location>
        <begin position="49"/>
        <end position="132"/>
    </location>
</feature>
<evidence type="ECO:0000259" key="1">
    <source>
        <dbReference type="Pfam" id="PF12146"/>
    </source>
</evidence>
<gene>
    <name evidence="2" type="ORF">OB69_00550</name>
</gene>
<dbReference type="Gene3D" id="3.30.300.20">
    <property type="match status" value="1"/>
</dbReference>
<dbReference type="PANTHER" id="PTHR39624:SF2">
    <property type="entry name" value="OSMC-LIKE PROTEIN"/>
    <property type="match status" value="1"/>
</dbReference>
<dbReference type="InterPro" id="IPR036102">
    <property type="entry name" value="OsmC/Ohrsf"/>
</dbReference>
<evidence type="ECO:0000313" key="2">
    <source>
        <dbReference type="EMBL" id="KOF04649.1"/>
    </source>
</evidence>
<dbReference type="EMBL" id="JSVA01000001">
    <property type="protein sequence ID" value="KOF04649.1"/>
    <property type="molecule type" value="Genomic_DNA"/>
</dbReference>